<dbReference type="GO" id="GO:0005794">
    <property type="term" value="C:Golgi apparatus"/>
    <property type="evidence" value="ECO:0007669"/>
    <property type="project" value="TreeGrafter"/>
</dbReference>
<comment type="caution">
    <text evidence="1">The sequence shown here is derived from an EMBL/GenBank/DDBJ whole genome shotgun (WGS) entry which is preliminary data.</text>
</comment>
<dbReference type="GO" id="GO:0009615">
    <property type="term" value="P:response to virus"/>
    <property type="evidence" value="ECO:0007669"/>
    <property type="project" value="TreeGrafter"/>
</dbReference>
<keyword evidence="2" id="KW-1185">Reference proteome</keyword>
<sequence length="505" mass="57280">MRHLIEGCLAYPNENQQLLALCWGLACAYRATVQYYQRTVVKAGTQTTSENTLTETRVQTTSEDMIVEIGTQTASADTMVEIGTQITTTTVIAPEVNLTPQWTRRSKGPYHRLVREEEEEEGFDQEAGPSAKKLEEGVREFRQEAETTWSVTSSELRDVRKDYSCQPGERIAAWLLRCWDSGANSQQLEGKEAKQLGSLARNGGIERGIGKEAAICSLWRWLLSSVRARYPFKEDLVNYPGKWTTVDEDIRYLRELIVLEVIYSDLDNDKVSKDPEDVLCTQAMWRKGHRTHLDVWSDKGMTRIVCIGGRGELNGGQVAKAPHCDGSRGPLYPWHRLLQERVLQGPKGYQWDFAVATVNTEIRQLSSLPGLSEDPFIVGLLQVEEQQVPTATRMVHQRQYRTNRDSLAPIHELIHQLESQGSHMTLQKSNGGWRLTVDYHGLNEVKPPLSAAVPDILELQYELESKADKWYATADTANVFFSIPLAAEYRPQFAFTWRGVQYTQN</sequence>
<dbReference type="PROSITE" id="PS51257">
    <property type="entry name" value="PROKAR_LIPOPROTEIN"/>
    <property type="match status" value="1"/>
</dbReference>
<dbReference type="Gene3D" id="3.10.10.10">
    <property type="entry name" value="HIV Type 1 Reverse Transcriptase, subunit A, domain 1"/>
    <property type="match status" value="1"/>
</dbReference>
<organism evidence="1 2">
    <name type="scientific">Mycteria americana</name>
    <name type="common">Wood stork</name>
    <dbReference type="NCBI Taxonomy" id="33587"/>
    <lineage>
        <taxon>Eukaryota</taxon>
        <taxon>Metazoa</taxon>
        <taxon>Chordata</taxon>
        <taxon>Craniata</taxon>
        <taxon>Vertebrata</taxon>
        <taxon>Euteleostomi</taxon>
        <taxon>Archelosauria</taxon>
        <taxon>Archosauria</taxon>
        <taxon>Dinosauria</taxon>
        <taxon>Saurischia</taxon>
        <taxon>Theropoda</taxon>
        <taxon>Coelurosauria</taxon>
        <taxon>Aves</taxon>
        <taxon>Neognathae</taxon>
        <taxon>Neoaves</taxon>
        <taxon>Aequornithes</taxon>
        <taxon>Ciconiiformes</taxon>
        <taxon>Ciconiidae</taxon>
        <taxon>Mycteria</taxon>
    </lineage>
</organism>
<reference evidence="1 2" key="1">
    <citation type="journal article" date="2023" name="J. Hered.">
        <title>Chromosome-level genome of the wood stork (Mycteria americana) provides insight into avian chromosome evolution.</title>
        <authorList>
            <person name="Flamio R. Jr."/>
            <person name="Ramstad K.M."/>
        </authorList>
    </citation>
    <scope>NUCLEOTIDE SEQUENCE [LARGE SCALE GENOMIC DNA]</scope>
    <source>
        <strain evidence="1">JAX WOST 10</strain>
    </source>
</reference>
<proteinExistence type="predicted"/>
<accession>A0AAN7NDN7</accession>
<dbReference type="EMBL" id="JAUNZN010000004">
    <property type="protein sequence ID" value="KAK4822911.1"/>
    <property type="molecule type" value="Genomic_DNA"/>
</dbReference>
<dbReference type="SUPFAM" id="SSF56672">
    <property type="entry name" value="DNA/RNA polymerases"/>
    <property type="match status" value="1"/>
</dbReference>
<dbReference type="InterPro" id="IPR053270">
    <property type="entry name" value="Fv1_restriction_factor"/>
</dbReference>
<protein>
    <submittedName>
        <fullName evidence="1">Uncharacterized protein</fullName>
    </submittedName>
</protein>
<dbReference type="PANTHER" id="PTHR48195">
    <property type="entry name" value="FRIEND VIRUS SUSCEPTIBILITY PROTEIN 1"/>
    <property type="match status" value="1"/>
</dbReference>
<evidence type="ECO:0000313" key="1">
    <source>
        <dbReference type="EMBL" id="KAK4822911.1"/>
    </source>
</evidence>
<dbReference type="PANTHER" id="PTHR48195:SF1">
    <property type="entry name" value="RIKEN CDNA 2410002F23 GENE"/>
    <property type="match status" value="1"/>
</dbReference>
<dbReference type="InterPro" id="IPR043502">
    <property type="entry name" value="DNA/RNA_pol_sf"/>
</dbReference>
<dbReference type="Proteomes" id="UP001333110">
    <property type="component" value="Unassembled WGS sequence"/>
</dbReference>
<name>A0AAN7NDN7_MYCAM</name>
<gene>
    <name evidence="1" type="ORF">QYF61_023274</name>
</gene>
<evidence type="ECO:0000313" key="2">
    <source>
        <dbReference type="Proteomes" id="UP001333110"/>
    </source>
</evidence>
<dbReference type="AlphaFoldDB" id="A0AAN7NDN7"/>